<evidence type="ECO:0000313" key="1">
    <source>
        <dbReference type="EMBL" id="MEJ8859875.1"/>
    </source>
</evidence>
<name>A0ABU8XJ24_9BURK</name>
<proteinExistence type="predicted"/>
<evidence type="ECO:0000313" key="2">
    <source>
        <dbReference type="Proteomes" id="UP001367030"/>
    </source>
</evidence>
<organism evidence="1 2">
    <name type="scientific">Variovorax robiniae</name>
    <dbReference type="NCBI Taxonomy" id="1836199"/>
    <lineage>
        <taxon>Bacteria</taxon>
        <taxon>Pseudomonadati</taxon>
        <taxon>Pseudomonadota</taxon>
        <taxon>Betaproteobacteria</taxon>
        <taxon>Burkholderiales</taxon>
        <taxon>Comamonadaceae</taxon>
        <taxon>Variovorax</taxon>
    </lineage>
</organism>
<dbReference type="RefSeq" id="WP_340339908.1">
    <property type="nucleotide sequence ID" value="NZ_JBBKZS010000041.1"/>
</dbReference>
<comment type="caution">
    <text evidence="1">The sequence shown here is derived from an EMBL/GenBank/DDBJ whole genome shotgun (WGS) entry which is preliminary data.</text>
</comment>
<reference evidence="1 2" key="1">
    <citation type="submission" date="2024-03" db="EMBL/GenBank/DDBJ databases">
        <title>Novel species of the genus Variovorax.</title>
        <authorList>
            <person name="Liu Q."/>
            <person name="Xin Y.-H."/>
        </authorList>
    </citation>
    <scope>NUCLEOTIDE SEQUENCE [LARGE SCALE GENOMIC DNA]</scope>
    <source>
        <strain evidence="1 2">KACC 18901</strain>
    </source>
</reference>
<protein>
    <submittedName>
        <fullName evidence="1">Uncharacterized protein</fullName>
    </submittedName>
</protein>
<gene>
    <name evidence="1" type="ORF">WKW79_35370</name>
</gene>
<keyword evidence="2" id="KW-1185">Reference proteome</keyword>
<dbReference type="EMBL" id="JBBKZS010000041">
    <property type="protein sequence ID" value="MEJ8859875.1"/>
    <property type="molecule type" value="Genomic_DNA"/>
</dbReference>
<accession>A0ABU8XJ24</accession>
<dbReference type="Proteomes" id="UP001367030">
    <property type="component" value="Unassembled WGS sequence"/>
</dbReference>
<sequence>MNDLQTIEHARTSIEEIITTRYLGIQAVPTLSATDFAQLTPEQREAERRIGEENERGNRMRVGLHMCLSAASVALQTAESLMSDLPALTPAQRAQALIKCAEDAMAASDAARHASAVLSGDELPETDSFYEASRL</sequence>